<gene>
    <name evidence="1" type="ORF">DS834_00530</name>
</gene>
<name>A0ABX9LWC3_9LACO</name>
<proteinExistence type="predicted"/>
<accession>A0ABX9LWC3</accession>
<comment type="caution">
    <text evidence="1">The sequence shown here is derived from an EMBL/GenBank/DDBJ whole genome shotgun (WGS) entry which is preliminary data.</text>
</comment>
<organism evidence="1 2">
    <name type="scientific">Lactobacillus bombicola</name>
    <dbReference type="NCBI Taxonomy" id="1505723"/>
    <lineage>
        <taxon>Bacteria</taxon>
        <taxon>Bacillati</taxon>
        <taxon>Bacillota</taxon>
        <taxon>Bacilli</taxon>
        <taxon>Lactobacillales</taxon>
        <taxon>Lactobacillaceae</taxon>
        <taxon>Lactobacillus</taxon>
    </lineage>
</organism>
<sequence length="30" mass="3498">MERMFGNCETFPEIDLQTLVWPICLIIAIT</sequence>
<evidence type="ECO:0000313" key="1">
    <source>
        <dbReference type="EMBL" id="RHW53457.1"/>
    </source>
</evidence>
<keyword evidence="2" id="KW-1185">Reference proteome</keyword>
<evidence type="ECO:0000313" key="2">
    <source>
        <dbReference type="Proteomes" id="UP000283380"/>
    </source>
</evidence>
<dbReference type="Proteomes" id="UP000283380">
    <property type="component" value="Unassembled WGS sequence"/>
</dbReference>
<protein>
    <recommendedName>
        <fullName evidence="3">Transposase</fullName>
    </recommendedName>
</protein>
<reference evidence="1 2" key="1">
    <citation type="submission" date="2018-07" db="EMBL/GenBank/DDBJ databases">
        <title>Genome sequences of six Lactobacillus spp. isolated from bumble bee guts.</title>
        <authorList>
            <person name="Motta E.V.S."/>
            <person name="Moran N.A."/>
        </authorList>
    </citation>
    <scope>NUCLEOTIDE SEQUENCE [LARGE SCALE GENOMIC DNA]</scope>
    <source>
        <strain evidence="1 2">BI-4G</strain>
    </source>
</reference>
<evidence type="ECO:0008006" key="3">
    <source>
        <dbReference type="Google" id="ProtNLM"/>
    </source>
</evidence>
<dbReference type="EMBL" id="QOCU01000001">
    <property type="protein sequence ID" value="RHW53457.1"/>
    <property type="molecule type" value="Genomic_DNA"/>
</dbReference>